<dbReference type="Proteomes" id="UP000269945">
    <property type="component" value="Unassembled WGS sequence"/>
</dbReference>
<organism evidence="1 2">
    <name type="scientific">Gulo gulo</name>
    <name type="common">Wolverine</name>
    <name type="synonym">Gluton</name>
    <dbReference type="NCBI Taxonomy" id="48420"/>
    <lineage>
        <taxon>Eukaryota</taxon>
        <taxon>Metazoa</taxon>
        <taxon>Chordata</taxon>
        <taxon>Craniata</taxon>
        <taxon>Vertebrata</taxon>
        <taxon>Euteleostomi</taxon>
        <taxon>Mammalia</taxon>
        <taxon>Eutheria</taxon>
        <taxon>Laurasiatheria</taxon>
        <taxon>Carnivora</taxon>
        <taxon>Caniformia</taxon>
        <taxon>Musteloidea</taxon>
        <taxon>Mustelidae</taxon>
        <taxon>Guloninae</taxon>
        <taxon>Gulo</taxon>
    </lineage>
</organism>
<comment type="caution">
    <text evidence="1">The sequence shown here is derived from an EMBL/GenBank/DDBJ whole genome shotgun (WGS) entry which is preliminary data.</text>
</comment>
<protein>
    <submittedName>
        <fullName evidence="1">Uncharacterized protein</fullName>
    </submittedName>
</protein>
<dbReference type="AlphaFoldDB" id="A0A9X9MAY9"/>
<sequence>ELGWCTESGVGETRRRTSLLKPWPHLQSPNFFLSFFPAPPDLAASLLPVQEPSLAFCSPLSIHRLVDSSVFLAFPEAHGGGVREFQHLKPIQAAT</sequence>
<evidence type="ECO:0000313" key="2">
    <source>
        <dbReference type="Proteomes" id="UP000269945"/>
    </source>
</evidence>
<proteinExistence type="predicted"/>
<accession>A0A9X9MAY9</accession>
<evidence type="ECO:0000313" key="1">
    <source>
        <dbReference type="EMBL" id="VCX40814.1"/>
    </source>
</evidence>
<keyword evidence="2" id="KW-1185">Reference proteome</keyword>
<reference evidence="1 2" key="1">
    <citation type="submission" date="2018-10" db="EMBL/GenBank/DDBJ databases">
        <authorList>
            <person name="Ekblom R."/>
            <person name="Jareborg N."/>
        </authorList>
    </citation>
    <scope>NUCLEOTIDE SEQUENCE [LARGE SCALE GENOMIC DNA]</scope>
    <source>
        <tissue evidence="1">Muscle</tissue>
    </source>
</reference>
<gene>
    <name evidence="1" type="ORF">BN2614_LOCUS3</name>
</gene>
<name>A0A9X9MAY9_GULGU</name>
<dbReference type="EMBL" id="CYRY02045407">
    <property type="protein sequence ID" value="VCX40814.1"/>
    <property type="molecule type" value="Genomic_DNA"/>
</dbReference>
<feature type="non-terminal residue" evidence="1">
    <location>
        <position position="1"/>
    </location>
</feature>